<evidence type="ECO:0000313" key="2">
    <source>
        <dbReference type="WBParaSite" id="nRc.2.0.1.t02279-RA"/>
    </source>
</evidence>
<dbReference type="AlphaFoldDB" id="A0A915HKT3"/>
<dbReference type="WBParaSite" id="nRc.2.0.1.t02279-RA">
    <property type="protein sequence ID" value="nRc.2.0.1.t02279-RA"/>
    <property type="gene ID" value="nRc.2.0.1.g02279"/>
</dbReference>
<keyword evidence="1" id="KW-1185">Reference proteome</keyword>
<protein>
    <submittedName>
        <fullName evidence="2">Uncharacterized protein</fullName>
    </submittedName>
</protein>
<evidence type="ECO:0000313" key="1">
    <source>
        <dbReference type="Proteomes" id="UP000887565"/>
    </source>
</evidence>
<sequence>MNSAAFVDDIICWKDGGRFINNEAIMAAAGSFKGAVVDVASSSEDEDQIGPEDINIVETEFFGSNLHFRFKSEGIRDRRDLVNK</sequence>
<accession>A0A915HKT3</accession>
<name>A0A915HKT3_ROMCU</name>
<organism evidence="1 2">
    <name type="scientific">Romanomermis culicivorax</name>
    <name type="common">Nematode worm</name>
    <dbReference type="NCBI Taxonomy" id="13658"/>
    <lineage>
        <taxon>Eukaryota</taxon>
        <taxon>Metazoa</taxon>
        <taxon>Ecdysozoa</taxon>
        <taxon>Nematoda</taxon>
        <taxon>Enoplea</taxon>
        <taxon>Dorylaimia</taxon>
        <taxon>Mermithida</taxon>
        <taxon>Mermithoidea</taxon>
        <taxon>Mermithidae</taxon>
        <taxon>Romanomermis</taxon>
    </lineage>
</organism>
<reference evidence="2" key="1">
    <citation type="submission" date="2022-11" db="UniProtKB">
        <authorList>
            <consortium name="WormBaseParasite"/>
        </authorList>
    </citation>
    <scope>IDENTIFICATION</scope>
</reference>
<proteinExistence type="predicted"/>
<dbReference type="Proteomes" id="UP000887565">
    <property type="component" value="Unplaced"/>
</dbReference>